<evidence type="ECO:0000313" key="3">
    <source>
        <dbReference type="Proteomes" id="UP000693970"/>
    </source>
</evidence>
<reference evidence="2" key="1">
    <citation type="journal article" date="2021" name="Sci. Rep.">
        <title>Diploid genomic architecture of Nitzschia inconspicua, an elite biomass production diatom.</title>
        <authorList>
            <person name="Oliver A."/>
            <person name="Podell S."/>
            <person name="Pinowska A."/>
            <person name="Traller J.C."/>
            <person name="Smith S.R."/>
            <person name="McClure R."/>
            <person name="Beliaev A."/>
            <person name="Bohutskyi P."/>
            <person name="Hill E.A."/>
            <person name="Rabines A."/>
            <person name="Zheng H."/>
            <person name="Allen L.Z."/>
            <person name="Kuo A."/>
            <person name="Grigoriev I.V."/>
            <person name="Allen A.E."/>
            <person name="Hazlebeck D."/>
            <person name="Allen E.E."/>
        </authorList>
    </citation>
    <scope>NUCLEOTIDE SEQUENCE</scope>
    <source>
        <strain evidence="2">Hildebrandi</strain>
    </source>
</reference>
<organism evidence="2 3">
    <name type="scientific">Nitzschia inconspicua</name>
    <dbReference type="NCBI Taxonomy" id="303405"/>
    <lineage>
        <taxon>Eukaryota</taxon>
        <taxon>Sar</taxon>
        <taxon>Stramenopiles</taxon>
        <taxon>Ochrophyta</taxon>
        <taxon>Bacillariophyta</taxon>
        <taxon>Bacillariophyceae</taxon>
        <taxon>Bacillariophycidae</taxon>
        <taxon>Bacillariales</taxon>
        <taxon>Bacillariaceae</taxon>
        <taxon>Nitzschia</taxon>
    </lineage>
</organism>
<keyword evidence="1" id="KW-0732">Signal</keyword>
<keyword evidence="3" id="KW-1185">Reference proteome</keyword>
<dbReference type="Proteomes" id="UP000693970">
    <property type="component" value="Unassembled WGS sequence"/>
</dbReference>
<protein>
    <recommendedName>
        <fullName evidence="4">Secreted protein</fullName>
    </recommendedName>
</protein>
<feature type="chain" id="PRO_5039920508" description="Secreted protein" evidence="1">
    <location>
        <begin position="30"/>
        <end position="98"/>
    </location>
</feature>
<reference evidence="2" key="2">
    <citation type="submission" date="2021-04" db="EMBL/GenBank/DDBJ databases">
        <authorList>
            <person name="Podell S."/>
        </authorList>
    </citation>
    <scope>NUCLEOTIDE SEQUENCE</scope>
    <source>
        <strain evidence="2">Hildebrandi</strain>
    </source>
</reference>
<proteinExistence type="predicted"/>
<sequence>MTSEELFQVETLQLLALLLGTLRVPSIDASDIDENGGDCAAEESKGAANFSSDVSTCSHSSLAQAQVNGNTTAKLGMQTTRCRAGENVFRTISYHSIF</sequence>
<accession>A0A9K3Q5C7</accession>
<evidence type="ECO:0000256" key="1">
    <source>
        <dbReference type="SAM" id="SignalP"/>
    </source>
</evidence>
<feature type="signal peptide" evidence="1">
    <location>
        <begin position="1"/>
        <end position="29"/>
    </location>
</feature>
<name>A0A9K3Q5C7_9STRA</name>
<comment type="caution">
    <text evidence="2">The sequence shown here is derived from an EMBL/GenBank/DDBJ whole genome shotgun (WGS) entry which is preliminary data.</text>
</comment>
<dbReference type="EMBL" id="JAGRRH010000006">
    <property type="protein sequence ID" value="KAG7368999.1"/>
    <property type="molecule type" value="Genomic_DNA"/>
</dbReference>
<gene>
    <name evidence="2" type="ORF">IV203_031742</name>
</gene>
<evidence type="ECO:0008006" key="4">
    <source>
        <dbReference type="Google" id="ProtNLM"/>
    </source>
</evidence>
<evidence type="ECO:0000313" key="2">
    <source>
        <dbReference type="EMBL" id="KAG7368999.1"/>
    </source>
</evidence>
<dbReference type="AlphaFoldDB" id="A0A9K3Q5C7"/>